<evidence type="ECO:0000256" key="1">
    <source>
        <dbReference type="ARBA" id="ARBA00004141"/>
    </source>
</evidence>
<evidence type="ECO:0000256" key="7">
    <source>
        <dbReference type="ARBA" id="ARBA00023136"/>
    </source>
</evidence>
<evidence type="ECO:0000256" key="6">
    <source>
        <dbReference type="ARBA" id="ARBA00022989"/>
    </source>
</evidence>
<proteinExistence type="inferred from homology"/>
<feature type="transmembrane region" description="Helical" evidence="9">
    <location>
        <begin position="340"/>
        <end position="357"/>
    </location>
</feature>
<evidence type="ECO:0000256" key="8">
    <source>
        <dbReference type="RuleBase" id="RU003732"/>
    </source>
</evidence>
<evidence type="ECO:0000256" key="4">
    <source>
        <dbReference type="ARBA" id="ARBA00022692"/>
    </source>
</evidence>
<dbReference type="Proteomes" id="UP000694941">
    <property type="component" value="Unplaced"/>
</dbReference>
<keyword evidence="6 9" id="KW-1133">Transmembrane helix</keyword>
<feature type="transmembrane region" description="Helical" evidence="9">
    <location>
        <begin position="120"/>
        <end position="145"/>
    </location>
</feature>
<evidence type="ECO:0000313" key="10">
    <source>
        <dbReference type="Proteomes" id="UP000694941"/>
    </source>
</evidence>
<feature type="transmembrane region" description="Helical" evidence="9">
    <location>
        <begin position="544"/>
        <end position="565"/>
    </location>
</feature>
<organism evidence="10 11">
    <name type="scientific">Limulus polyphemus</name>
    <name type="common">Atlantic horseshoe crab</name>
    <dbReference type="NCBI Taxonomy" id="6850"/>
    <lineage>
        <taxon>Eukaryota</taxon>
        <taxon>Metazoa</taxon>
        <taxon>Ecdysozoa</taxon>
        <taxon>Arthropoda</taxon>
        <taxon>Chelicerata</taxon>
        <taxon>Merostomata</taxon>
        <taxon>Xiphosura</taxon>
        <taxon>Limulidae</taxon>
        <taxon>Limulus</taxon>
    </lineage>
</organism>
<feature type="transmembrane region" description="Helical" evidence="9">
    <location>
        <begin position="501"/>
        <end position="523"/>
    </location>
</feature>
<dbReference type="PROSITE" id="PS00610">
    <property type="entry name" value="NA_NEUROTRAN_SYMP_1"/>
    <property type="match status" value="1"/>
</dbReference>
<dbReference type="GeneID" id="106472962"/>
<evidence type="ECO:0000313" key="11">
    <source>
        <dbReference type="RefSeq" id="XP_013789084.1"/>
    </source>
</evidence>
<keyword evidence="10" id="KW-1185">Reference proteome</keyword>
<name>A0ABM1BUS8_LIMPO</name>
<feature type="transmembrane region" description="Helical" evidence="9">
    <location>
        <begin position="369"/>
        <end position="395"/>
    </location>
</feature>
<feature type="transmembrane region" description="Helical" evidence="9">
    <location>
        <begin position="469"/>
        <end position="495"/>
    </location>
</feature>
<reference evidence="11" key="1">
    <citation type="submission" date="2025-08" db="UniProtKB">
        <authorList>
            <consortium name="RefSeq"/>
        </authorList>
    </citation>
    <scope>IDENTIFICATION</scope>
    <source>
        <tissue evidence="11">Muscle</tissue>
    </source>
</reference>
<protein>
    <recommendedName>
        <fullName evidence="8">Transporter</fullName>
    </recommendedName>
</protein>
<keyword evidence="5 8" id="KW-0769">Symport</keyword>
<feature type="transmembrane region" description="Helical" evidence="9">
    <location>
        <begin position="577"/>
        <end position="600"/>
    </location>
</feature>
<dbReference type="SUPFAM" id="SSF161070">
    <property type="entry name" value="SNF-like"/>
    <property type="match status" value="1"/>
</dbReference>
<keyword evidence="3 8" id="KW-0813">Transport</keyword>
<dbReference type="PRINTS" id="PR00176">
    <property type="entry name" value="NANEUSMPORT"/>
</dbReference>
<feature type="transmembrane region" description="Helical" evidence="9">
    <location>
        <begin position="78"/>
        <end position="99"/>
    </location>
</feature>
<comment type="subcellular location">
    <subcellularLocation>
        <location evidence="1">Membrane</location>
        <topology evidence="1">Multi-pass membrane protein</topology>
    </subcellularLocation>
</comment>
<evidence type="ECO:0000256" key="9">
    <source>
        <dbReference type="SAM" id="Phobius"/>
    </source>
</evidence>
<dbReference type="PANTHER" id="PTHR11616:SF240">
    <property type="entry name" value="BLOATED TUBULES, ISOFORM B-RELATED"/>
    <property type="match status" value="1"/>
</dbReference>
<feature type="transmembrane region" description="Helical" evidence="9">
    <location>
        <begin position="293"/>
        <end position="320"/>
    </location>
</feature>
<comment type="similarity">
    <text evidence="2 8">Belongs to the sodium:neurotransmitter symporter (SNF) (TC 2.A.22) family.</text>
</comment>
<evidence type="ECO:0000256" key="3">
    <source>
        <dbReference type="ARBA" id="ARBA00022448"/>
    </source>
</evidence>
<keyword evidence="7 9" id="KW-0472">Membrane</keyword>
<feature type="transmembrane region" description="Helical" evidence="9">
    <location>
        <begin position="428"/>
        <end position="448"/>
    </location>
</feature>
<dbReference type="InterPro" id="IPR037272">
    <property type="entry name" value="SNS_sf"/>
</dbReference>
<accession>A0ABM1BUS8</accession>
<dbReference type="PROSITE" id="PS50267">
    <property type="entry name" value="NA_NEUROTRAN_SYMP_3"/>
    <property type="match status" value="1"/>
</dbReference>
<feature type="transmembrane region" description="Helical" evidence="9">
    <location>
        <begin position="48"/>
        <end position="66"/>
    </location>
</feature>
<feature type="transmembrane region" description="Helical" evidence="9">
    <location>
        <begin position="260"/>
        <end position="281"/>
    </location>
</feature>
<sequence>MPEVNIQNRDSKVANSWTKSHVNGSIEALDVGQSENEHRGGWTNQFDFFLSCLGYAVGLGNVWRFPYLCFRNGGGAFLVPYVLMLSLCGLPVFFLELSLGQFHGQGPNIAFRHMVPIFHGIGYAMLIISFLVVLYYNMIIAWTLFYTFASFTSQLGWEFCGNEWNTMRCYNVDQYKECLNQNLTYWNNTCYDAEAYCNGISNFTFGNLTHCINETALSLNKSAYVPVAKATKRVSPSEDYYLHYVLGISNSWEEFGELRWQLVLCLLLAWIIVGLCLIKGVQSSGKVVYFTALFPYVVLIILLVRGATLDGAADGIYFYIVPKWEKLLEAQVWGDAAVQIFYSLGPGFGGLLTLASYNRFNNNCYRDAVIIAMANCSTSVFAGFVIFSILGFMAFTLNVPVEEVIESGQGLAFIAYPEAVTKMPVSPLWAFLFFFMLITLGLDSQFTMCETLVTAVQDQWPNLRKYKHWVVIGTCLVCFVIGLPMCAEGGVYLFTLIDSYAAGWSILVLGLLECIIISWVYGINRYCDDIAQMIGFKPNIYWRVSWTVTTPLIMLGILIFSWVTYTPAKFAEYSFPTWVNGIGWGMAAISVIMIPIFALYEVKQAINEGKPVISLFRPTKEWGPAIGTSKPADMTLPSLGDAPYLNEVKLPGGPFDNPSFQHTTHM</sequence>
<keyword evidence="4 8" id="KW-0812">Transmembrane</keyword>
<gene>
    <name evidence="11" type="primary">LOC106472962</name>
</gene>
<dbReference type="InterPro" id="IPR000175">
    <property type="entry name" value="Na/ntran_symport"/>
</dbReference>
<evidence type="ECO:0000256" key="2">
    <source>
        <dbReference type="ARBA" id="ARBA00006459"/>
    </source>
</evidence>
<evidence type="ECO:0000256" key="5">
    <source>
        <dbReference type="ARBA" id="ARBA00022847"/>
    </source>
</evidence>
<dbReference type="PANTHER" id="PTHR11616">
    <property type="entry name" value="SODIUM/CHLORIDE DEPENDENT TRANSPORTER"/>
    <property type="match status" value="1"/>
</dbReference>
<dbReference type="Pfam" id="PF00209">
    <property type="entry name" value="SNF"/>
    <property type="match status" value="2"/>
</dbReference>
<dbReference type="RefSeq" id="XP_013789084.1">
    <property type="nucleotide sequence ID" value="XM_013933630.1"/>
</dbReference>